<comment type="similarity">
    <text evidence="2">Belongs to the RIX1/PELP1 family.</text>
</comment>
<feature type="compositionally biased region" description="Acidic residues" evidence="5">
    <location>
        <begin position="784"/>
        <end position="805"/>
    </location>
</feature>
<dbReference type="GO" id="GO:0005634">
    <property type="term" value="C:nucleus"/>
    <property type="evidence" value="ECO:0007669"/>
    <property type="project" value="UniProtKB-SubCell"/>
</dbReference>
<organism evidence="7 8">
    <name type="scientific">Friedmanniomyces endolithicus</name>
    <dbReference type="NCBI Taxonomy" id="329885"/>
    <lineage>
        <taxon>Eukaryota</taxon>
        <taxon>Fungi</taxon>
        <taxon>Dikarya</taxon>
        <taxon>Ascomycota</taxon>
        <taxon>Pezizomycotina</taxon>
        <taxon>Dothideomycetes</taxon>
        <taxon>Dothideomycetidae</taxon>
        <taxon>Mycosphaerellales</taxon>
        <taxon>Teratosphaeriaceae</taxon>
        <taxon>Friedmanniomyces</taxon>
    </lineage>
</organism>
<dbReference type="InterPro" id="IPR016024">
    <property type="entry name" value="ARM-type_fold"/>
</dbReference>
<evidence type="ECO:0000313" key="7">
    <source>
        <dbReference type="EMBL" id="KAK0328948.1"/>
    </source>
</evidence>
<dbReference type="GO" id="GO:0006364">
    <property type="term" value="P:rRNA processing"/>
    <property type="evidence" value="ECO:0007669"/>
    <property type="project" value="TreeGrafter"/>
</dbReference>
<feature type="compositionally biased region" description="Basic and acidic residues" evidence="5">
    <location>
        <begin position="639"/>
        <end position="654"/>
    </location>
</feature>
<dbReference type="Pfam" id="PF08167">
    <property type="entry name" value="RIX1"/>
    <property type="match status" value="1"/>
</dbReference>
<evidence type="ECO:0000256" key="3">
    <source>
        <dbReference type="ARBA" id="ARBA00021502"/>
    </source>
</evidence>
<dbReference type="PANTHER" id="PTHR34105">
    <property type="entry name" value="PROLINE-, GLUTAMIC ACID- AND LEUCINE-RICH PROTEIN 1"/>
    <property type="match status" value="1"/>
</dbReference>
<gene>
    <name evidence="7" type="ORF">LTR82_000881</name>
</gene>
<dbReference type="EMBL" id="JASUXU010000001">
    <property type="protein sequence ID" value="KAK0328948.1"/>
    <property type="molecule type" value="Genomic_DNA"/>
</dbReference>
<dbReference type="AlphaFoldDB" id="A0AAN6G342"/>
<dbReference type="SUPFAM" id="SSF48371">
    <property type="entry name" value="ARM repeat"/>
    <property type="match status" value="1"/>
</dbReference>
<name>A0AAN6G342_9PEZI</name>
<evidence type="ECO:0000256" key="1">
    <source>
        <dbReference type="ARBA" id="ARBA00004123"/>
    </source>
</evidence>
<evidence type="ECO:0000313" key="8">
    <source>
        <dbReference type="Proteomes" id="UP001168146"/>
    </source>
</evidence>
<dbReference type="Proteomes" id="UP001168146">
    <property type="component" value="Unassembled WGS sequence"/>
</dbReference>
<dbReference type="PANTHER" id="PTHR34105:SF1">
    <property type="entry name" value="PROLINE-, GLUTAMIC ACID- AND LEUCINE-RICH PROTEIN 1"/>
    <property type="match status" value="1"/>
</dbReference>
<comment type="caution">
    <text evidence="7">The sequence shown here is derived from an EMBL/GenBank/DDBJ whole genome shotgun (WGS) entry which is preliminary data.</text>
</comment>
<feature type="region of interest" description="Disordered" evidence="5">
    <location>
        <begin position="745"/>
        <end position="805"/>
    </location>
</feature>
<reference evidence="7" key="1">
    <citation type="submission" date="2021-12" db="EMBL/GenBank/DDBJ databases">
        <title>Black yeast isolated from Biological Soil Crust.</title>
        <authorList>
            <person name="Kurbessoian T."/>
        </authorList>
    </citation>
    <scope>NUCLEOTIDE SEQUENCE</scope>
    <source>
        <strain evidence="7">CCFEE 5208</strain>
    </source>
</reference>
<evidence type="ECO:0000256" key="2">
    <source>
        <dbReference type="ARBA" id="ARBA00010511"/>
    </source>
</evidence>
<proteinExistence type="inferred from homology"/>
<accession>A0AAN6G342</accession>
<feature type="compositionally biased region" description="Basic and acidic residues" evidence="5">
    <location>
        <begin position="670"/>
        <end position="688"/>
    </location>
</feature>
<dbReference type="InterPro" id="IPR012583">
    <property type="entry name" value="RIX1_N"/>
</dbReference>
<feature type="domain" description="Pre-rRNA-processing protein RIX1 N-terminal" evidence="6">
    <location>
        <begin position="14"/>
        <end position="214"/>
    </location>
</feature>
<comment type="subcellular location">
    <subcellularLocation>
        <location evidence="1">Nucleus</location>
    </subcellularLocation>
</comment>
<feature type="region of interest" description="Disordered" evidence="5">
    <location>
        <begin position="592"/>
        <end position="728"/>
    </location>
</feature>
<sequence>MATLSDSSNAQATLRAITYRLSSTPPRQLPHVAAQLAGQIWACKDLLSSPPGSTKQGNESSITVNRFRTYLSTLLQDRTIEGRWAAVVLVKATIEAGGVEVLSKSNAWVRSLLGILKKPDPPTTRVLAIIALTRIFTLTWDYTNLIREVTTPALPAFIGTCLGNAENQRCSGSELQAILEAFATLIPKHPTMFRTHEFQIRSILLRILSVTSSNVESGHYYTAEHRHSAQRLLVLLHQCAPKQGAADKWNETLRATITAAHTTCDRIFRSVIEDWQSTSGVQLSLAIHGLLQGDVELDNDDAVGMTGWKGVYAGSVRLIALLDMLGSQIETATAGAVTIRLGLVMDLLTRLFSLRTPSAKLATVKPNQQVSKDEREALFAVLPGVHVATLELTRSILLRFGSSVASITQTLLAQITWLFQAEASYSGVRTSTYGALADILKLQGPTLTSGEMSDVGTIIKVCCQDLLPTTQVVPAANGVVNGSSNQDGVLGQQVTANSSASVPATLRVAAEALLPLCFSHIASAHLSGRLRTLMERTAVLTQYKDALVASVLNPAPNGSRSKTQPSLLPLLAKQYPQSAEVEALLRPRMPAIRTGRFSSGDGEADDEEYDEDERSPIANGHTDPADDVHDEEEATESLSDAHRNVPATSDHEDLYSASPKRHVEGISSEATHDKRKVMDNGDDAERVAKRVRASLTSDPLLPDAADGIPGPDRLKAQSGVPLTLAQDQPSNGFLAAPVVSRQAAPVLAPTPTEEGVASGYNAGDMVDIGSEGSDFEMPPLTMEQDTEDEDEEDEQDQDAEDGQGE</sequence>
<feature type="compositionally biased region" description="Acidic residues" evidence="5">
    <location>
        <begin position="602"/>
        <end position="613"/>
    </location>
</feature>
<evidence type="ECO:0000259" key="6">
    <source>
        <dbReference type="Pfam" id="PF08167"/>
    </source>
</evidence>
<evidence type="ECO:0000256" key="4">
    <source>
        <dbReference type="ARBA" id="ARBA00023242"/>
    </source>
</evidence>
<protein>
    <recommendedName>
        <fullName evidence="3">Pre-rRNA-processing protein RIX1</fullName>
    </recommendedName>
</protein>
<keyword evidence="4" id="KW-0539">Nucleus</keyword>
<evidence type="ECO:0000256" key="5">
    <source>
        <dbReference type="SAM" id="MobiDB-lite"/>
    </source>
</evidence>